<proteinExistence type="predicted"/>
<evidence type="ECO:0000256" key="1">
    <source>
        <dbReference type="SAM" id="MobiDB-lite"/>
    </source>
</evidence>
<evidence type="ECO:0000313" key="3">
    <source>
        <dbReference type="Proteomes" id="UP000308365"/>
    </source>
</evidence>
<comment type="caution">
    <text evidence="2">The sequence shown here is derived from an EMBL/GenBank/DDBJ whole genome shotgun (WGS) entry which is preliminary data.</text>
</comment>
<organism evidence="2 3">
    <name type="scientific">Monodon monoceros</name>
    <name type="common">Narwhal</name>
    <name type="synonym">Ceratodon monodon</name>
    <dbReference type="NCBI Taxonomy" id="40151"/>
    <lineage>
        <taxon>Eukaryota</taxon>
        <taxon>Metazoa</taxon>
        <taxon>Chordata</taxon>
        <taxon>Craniata</taxon>
        <taxon>Vertebrata</taxon>
        <taxon>Euteleostomi</taxon>
        <taxon>Mammalia</taxon>
        <taxon>Eutheria</taxon>
        <taxon>Laurasiatheria</taxon>
        <taxon>Artiodactyla</taxon>
        <taxon>Whippomorpha</taxon>
        <taxon>Cetacea</taxon>
        <taxon>Odontoceti</taxon>
        <taxon>Monodontidae</taxon>
        <taxon>Monodon</taxon>
    </lineage>
</organism>
<name>A0A4U1FTG9_MONMO</name>
<sequence length="168" mass="19455">LGDFAPVPAWQPGCLHNPWAAVRATVTDYQEEQSNWRLWILSENPTNFTITVTSEAGENDETFQTILKSTKNWKRRRKETKEAEAEKELFEDTPVTIKNFLSWKAKFDAELLELFETDHNLDTCNIQFLEDAGYSVQVDESLVQEMNDLDLQDEVDDPDYNPADHRVT</sequence>
<dbReference type="Proteomes" id="UP000308365">
    <property type="component" value="Unassembled WGS sequence"/>
</dbReference>
<feature type="compositionally biased region" description="Acidic residues" evidence="1">
    <location>
        <begin position="149"/>
        <end position="159"/>
    </location>
</feature>
<reference evidence="3" key="1">
    <citation type="journal article" date="2019" name="IScience">
        <title>Narwhal Genome Reveals Long-Term Low Genetic Diversity despite Current Large Abundance Size.</title>
        <authorList>
            <person name="Westbury M.V."/>
            <person name="Petersen B."/>
            <person name="Garde E."/>
            <person name="Heide-Jorgensen M.P."/>
            <person name="Lorenzen E.D."/>
        </authorList>
    </citation>
    <scope>NUCLEOTIDE SEQUENCE [LARGE SCALE GENOMIC DNA]</scope>
</reference>
<dbReference type="EMBL" id="RWIC01000025">
    <property type="protein sequence ID" value="TKC52576.1"/>
    <property type="molecule type" value="Genomic_DNA"/>
</dbReference>
<dbReference type="AlphaFoldDB" id="A0A4U1FTG9"/>
<feature type="non-terminal residue" evidence="2">
    <location>
        <position position="1"/>
    </location>
</feature>
<evidence type="ECO:0008006" key="4">
    <source>
        <dbReference type="Google" id="ProtNLM"/>
    </source>
</evidence>
<protein>
    <recommendedName>
        <fullName evidence="4">RWD domain-containing protein</fullName>
    </recommendedName>
</protein>
<evidence type="ECO:0000313" key="2">
    <source>
        <dbReference type="EMBL" id="TKC52576.1"/>
    </source>
</evidence>
<feature type="region of interest" description="Disordered" evidence="1">
    <location>
        <begin position="149"/>
        <end position="168"/>
    </location>
</feature>
<gene>
    <name evidence="2" type="ORF">EI555_018277</name>
</gene>
<accession>A0A4U1FTG9</accession>